<sequence>MGSVTSAFTRSRNTLVKVGSEPQKEGDGKHRTGAVSKQSRKQPLSEVLKTPPPPPSSATELSISLHFCLFFCNVKTLMTARPGNHTGHALSVTMVTATGNSFNVANEDGDTNSRPLARFARSKSQSALWTTLTAGTGKKEKVKVQSDIPDDPRRIEEILADEIPIDDGVVCGSAFPALRDKIEDTLECIVSGVIALLLLIKRSCCSFELLRWYMIDIKKSAFFTVTHTRETNKLFHTVYDHSNIALSAVKAPARFFISITDEEDDEDDDDILNNQSDFWTQTTDFHHVLQNHVP</sequence>
<protein>
    <submittedName>
        <fullName evidence="2">Calcium/calmodulin-dependent 3',5'-cyclic nucleotide phosphodiesterase 1C</fullName>
    </submittedName>
</protein>
<evidence type="ECO:0000313" key="3">
    <source>
        <dbReference type="Proteomes" id="UP000324632"/>
    </source>
</evidence>
<feature type="compositionally biased region" description="Polar residues" evidence="1">
    <location>
        <begin position="1"/>
        <end position="14"/>
    </location>
</feature>
<proteinExistence type="predicted"/>
<name>A0A5A9PA09_9TELE</name>
<evidence type="ECO:0000256" key="1">
    <source>
        <dbReference type="SAM" id="MobiDB-lite"/>
    </source>
</evidence>
<evidence type="ECO:0000313" key="2">
    <source>
        <dbReference type="EMBL" id="KAA0718602.1"/>
    </source>
</evidence>
<dbReference type="EMBL" id="SOYY01000007">
    <property type="protein sequence ID" value="KAA0718602.1"/>
    <property type="molecule type" value="Genomic_DNA"/>
</dbReference>
<reference evidence="2 3" key="1">
    <citation type="journal article" date="2019" name="Mol. Ecol. Resour.">
        <title>Chromosome-level genome assembly of Triplophysa tibetana, a fish adapted to the harsh high-altitude environment of the Tibetan Plateau.</title>
        <authorList>
            <person name="Yang X."/>
            <person name="Liu H."/>
            <person name="Ma Z."/>
            <person name="Zou Y."/>
            <person name="Zou M."/>
            <person name="Mao Y."/>
            <person name="Li X."/>
            <person name="Wang H."/>
            <person name="Chen T."/>
            <person name="Wang W."/>
            <person name="Yang R."/>
        </authorList>
    </citation>
    <scope>NUCLEOTIDE SEQUENCE [LARGE SCALE GENOMIC DNA]</scope>
    <source>
        <strain evidence="2">TTIB1903HZAU</strain>
        <tissue evidence="2">Muscle</tissue>
    </source>
</reference>
<accession>A0A5A9PA09</accession>
<comment type="caution">
    <text evidence="2">The sequence shown here is derived from an EMBL/GenBank/DDBJ whole genome shotgun (WGS) entry which is preliminary data.</text>
</comment>
<dbReference type="Proteomes" id="UP000324632">
    <property type="component" value="Chromosome 7"/>
</dbReference>
<organism evidence="2 3">
    <name type="scientific">Triplophysa tibetana</name>
    <dbReference type="NCBI Taxonomy" id="1572043"/>
    <lineage>
        <taxon>Eukaryota</taxon>
        <taxon>Metazoa</taxon>
        <taxon>Chordata</taxon>
        <taxon>Craniata</taxon>
        <taxon>Vertebrata</taxon>
        <taxon>Euteleostomi</taxon>
        <taxon>Actinopterygii</taxon>
        <taxon>Neopterygii</taxon>
        <taxon>Teleostei</taxon>
        <taxon>Ostariophysi</taxon>
        <taxon>Cypriniformes</taxon>
        <taxon>Nemacheilidae</taxon>
        <taxon>Triplophysa</taxon>
    </lineage>
</organism>
<keyword evidence="3" id="KW-1185">Reference proteome</keyword>
<gene>
    <name evidence="2" type="ORF">E1301_Tti013182</name>
</gene>
<dbReference type="AlphaFoldDB" id="A0A5A9PA09"/>
<feature type="region of interest" description="Disordered" evidence="1">
    <location>
        <begin position="1"/>
        <end position="58"/>
    </location>
</feature>